<dbReference type="STRING" id="573058.SAMN00017477_0067"/>
<proteinExistence type="predicted"/>
<organism evidence="2 3">
    <name type="scientific">Peptoniphilus asaccharolyticus DSM 20463</name>
    <dbReference type="NCBI Taxonomy" id="573058"/>
    <lineage>
        <taxon>Bacteria</taxon>
        <taxon>Bacillati</taxon>
        <taxon>Bacillota</taxon>
        <taxon>Tissierellia</taxon>
        <taxon>Tissierellales</taxon>
        <taxon>Peptoniphilaceae</taxon>
        <taxon>Peptoniphilus</taxon>
    </lineage>
</organism>
<dbReference type="Proteomes" id="UP000192368">
    <property type="component" value="Unassembled WGS sequence"/>
</dbReference>
<evidence type="ECO:0000256" key="1">
    <source>
        <dbReference type="SAM" id="SignalP"/>
    </source>
</evidence>
<name>A0A1W1UCN8_PEPAS</name>
<dbReference type="RefSeq" id="WP_084229765.1">
    <property type="nucleotide sequence ID" value="NZ_FWWR01000008.1"/>
</dbReference>
<protein>
    <submittedName>
        <fullName evidence="2">Membrane protein</fullName>
    </submittedName>
</protein>
<accession>A0A1W1UCN8</accession>
<keyword evidence="1" id="KW-0732">Signal</keyword>
<reference evidence="3" key="1">
    <citation type="submission" date="2017-04" db="EMBL/GenBank/DDBJ databases">
        <authorList>
            <person name="Varghese N."/>
            <person name="Submissions S."/>
        </authorList>
    </citation>
    <scope>NUCLEOTIDE SEQUENCE [LARGE SCALE GENOMIC DNA]</scope>
    <source>
        <strain evidence="3">DSM 20463</strain>
    </source>
</reference>
<evidence type="ECO:0000313" key="2">
    <source>
        <dbReference type="EMBL" id="SMB78591.1"/>
    </source>
</evidence>
<feature type="signal peptide" evidence="1">
    <location>
        <begin position="1"/>
        <end position="26"/>
    </location>
</feature>
<feature type="chain" id="PRO_5038923439" evidence="1">
    <location>
        <begin position="27"/>
        <end position="118"/>
    </location>
</feature>
<dbReference type="AlphaFoldDB" id="A0A1W1UCN8"/>
<dbReference type="EMBL" id="FWWR01000008">
    <property type="protein sequence ID" value="SMB78591.1"/>
    <property type="molecule type" value="Genomic_DNA"/>
</dbReference>
<sequence>MNKNLVKVTLALTIIGSLGMGTAVHAEEDNMPLWRLDMPSQQWDFPLKAPREKAIETVKIKIKYIDKDTKKEIKIEEITIEKGKTLTYKDIPQVKGYGMYSFEQFKADKDDTCTVKLY</sequence>
<gene>
    <name evidence="2" type="ORF">SAMN00017477_0067</name>
</gene>
<evidence type="ECO:0000313" key="3">
    <source>
        <dbReference type="Proteomes" id="UP000192368"/>
    </source>
</evidence>
<keyword evidence="3" id="KW-1185">Reference proteome</keyword>